<comment type="caution">
    <text evidence="11">The sequence shown here is derived from an EMBL/GenBank/DDBJ whole genome shotgun (WGS) entry which is preliminary data.</text>
</comment>
<evidence type="ECO:0000256" key="2">
    <source>
        <dbReference type="ARBA" id="ARBA00006375"/>
    </source>
</evidence>
<comment type="subcellular location">
    <subcellularLocation>
        <location evidence="1">Mitochondrion outer membrane</location>
        <topology evidence="1">Multi-pass membrane protein</topology>
    </subcellularLocation>
</comment>
<evidence type="ECO:0000313" key="11">
    <source>
        <dbReference type="EMBL" id="PAV71985.1"/>
    </source>
</evidence>
<feature type="repeat" description="Solcar" evidence="9">
    <location>
        <begin position="137"/>
        <end position="226"/>
    </location>
</feature>
<keyword evidence="10" id="KW-0813">Transport</keyword>
<dbReference type="STRING" id="2018661.A0A2A2KDG3"/>
<organism evidence="11 12">
    <name type="scientific">Diploscapter pachys</name>
    <dbReference type="NCBI Taxonomy" id="2018661"/>
    <lineage>
        <taxon>Eukaryota</taxon>
        <taxon>Metazoa</taxon>
        <taxon>Ecdysozoa</taxon>
        <taxon>Nematoda</taxon>
        <taxon>Chromadorea</taxon>
        <taxon>Rhabditida</taxon>
        <taxon>Rhabditina</taxon>
        <taxon>Rhabditomorpha</taxon>
        <taxon>Rhabditoidea</taxon>
        <taxon>Rhabditidae</taxon>
        <taxon>Diploscapter</taxon>
    </lineage>
</organism>
<evidence type="ECO:0000256" key="7">
    <source>
        <dbReference type="ARBA" id="ARBA00023128"/>
    </source>
</evidence>
<dbReference type="OrthoDB" id="10253709at2759"/>
<dbReference type="PANTHER" id="PTHR10780">
    <property type="entry name" value="MITOCHONDRIAL CARRIER HOMOLOG"/>
    <property type="match status" value="1"/>
</dbReference>
<keyword evidence="7" id="KW-0496">Mitochondrion</keyword>
<keyword evidence="4" id="KW-0677">Repeat</keyword>
<dbReference type="GO" id="GO:0005741">
    <property type="term" value="C:mitochondrial outer membrane"/>
    <property type="evidence" value="ECO:0007669"/>
    <property type="project" value="UniProtKB-SubCell"/>
</dbReference>
<keyword evidence="3 9" id="KW-0812">Transmembrane</keyword>
<evidence type="ECO:0000256" key="9">
    <source>
        <dbReference type="PROSITE-ProRule" id="PRU00282"/>
    </source>
</evidence>
<evidence type="ECO:0000256" key="1">
    <source>
        <dbReference type="ARBA" id="ARBA00004374"/>
    </source>
</evidence>
<keyword evidence="12" id="KW-1185">Reference proteome</keyword>
<protein>
    <submittedName>
        <fullName evidence="11">Uncharacterized protein</fullName>
    </submittedName>
</protein>
<keyword evidence="6" id="KW-1133">Transmembrane helix</keyword>
<evidence type="ECO:0000256" key="6">
    <source>
        <dbReference type="ARBA" id="ARBA00022989"/>
    </source>
</evidence>
<evidence type="ECO:0000256" key="4">
    <source>
        <dbReference type="ARBA" id="ARBA00022737"/>
    </source>
</evidence>
<dbReference type="InterPro" id="IPR023395">
    <property type="entry name" value="MCP_dom_sf"/>
</dbReference>
<dbReference type="PROSITE" id="PS50920">
    <property type="entry name" value="SOLCAR"/>
    <property type="match status" value="1"/>
</dbReference>
<keyword evidence="8 9" id="KW-0472">Membrane</keyword>
<dbReference type="Gene3D" id="1.50.40.10">
    <property type="entry name" value="Mitochondrial carrier domain"/>
    <property type="match status" value="1"/>
</dbReference>
<evidence type="ECO:0000256" key="10">
    <source>
        <dbReference type="RuleBase" id="RU000488"/>
    </source>
</evidence>
<keyword evidence="5" id="KW-1000">Mitochondrion outer membrane</keyword>
<dbReference type="InterPro" id="IPR018108">
    <property type="entry name" value="MCP_transmembrane"/>
</dbReference>
<comment type="similarity">
    <text evidence="2 10">Belongs to the mitochondrial carrier (TC 2.A.29) family.</text>
</comment>
<sequence length="337" mass="37054">MAENREAVLSPEEEKFVKSLALKSVAAGVTHPLTSARTLIQLGHEPFPLSTGRVFICAGRNAYFLPNVFSYIHQLAKDRGVKVLFTGIDSALVGLAVQGIAAYKATQFIDTHYPTIGGPKENEDVEEEDLTDHDSFRRALRHAMRDTVIRCVAVTAARPFTVVMIRQIAQLIGNETKYTSVFPSLRLIGLQEGPGGLFSGLVPQIVGETIVIFGVHFGIWAMERAILRSGIVENVKNEKGKKELKDLRTFVHAAIPFVLNSFGHPYSVVSTVMGVVGSGLAVSFLPYSPTFSNWHNAWDYLHPHGLKRGARLFLREQTGAVTVGADRQLYASTKYFA</sequence>
<proteinExistence type="inferred from homology"/>
<dbReference type="Pfam" id="PF00153">
    <property type="entry name" value="Mito_carr"/>
    <property type="match status" value="1"/>
</dbReference>
<evidence type="ECO:0000256" key="3">
    <source>
        <dbReference type="ARBA" id="ARBA00022692"/>
    </source>
</evidence>
<dbReference type="SUPFAM" id="SSF103506">
    <property type="entry name" value="Mitochondrial carrier"/>
    <property type="match status" value="1"/>
</dbReference>
<accession>A0A2A2KDG3</accession>
<evidence type="ECO:0000313" key="12">
    <source>
        <dbReference type="Proteomes" id="UP000218231"/>
    </source>
</evidence>
<dbReference type="Proteomes" id="UP000218231">
    <property type="component" value="Unassembled WGS sequence"/>
</dbReference>
<dbReference type="PANTHER" id="PTHR10780:SF18">
    <property type="entry name" value="LD43650P"/>
    <property type="match status" value="1"/>
</dbReference>
<name>A0A2A2KDG3_9BILA</name>
<evidence type="ECO:0000256" key="8">
    <source>
        <dbReference type="ARBA" id="ARBA00023136"/>
    </source>
</evidence>
<reference evidence="11 12" key="1">
    <citation type="journal article" date="2017" name="Curr. Biol.">
        <title>Genome architecture and evolution of a unichromosomal asexual nematode.</title>
        <authorList>
            <person name="Fradin H."/>
            <person name="Zegar C."/>
            <person name="Gutwein M."/>
            <person name="Lucas J."/>
            <person name="Kovtun M."/>
            <person name="Corcoran D."/>
            <person name="Baugh L.R."/>
            <person name="Kiontke K."/>
            <person name="Gunsalus K."/>
            <person name="Fitch D.H."/>
            <person name="Piano F."/>
        </authorList>
    </citation>
    <scope>NUCLEOTIDE SEQUENCE [LARGE SCALE GENOMIC DNA]</scope>
    <source>
        <strain evidence="11">PF1309</strain>
    </source>
</reference>
<dbReference type="EMBL" id="LIAE01008885">
    <property type="protein sequence ID" value="PAV71985.1"/>
    <property type="molecule type" value="Genomic_DNA"/>
</dbReference>
<dbReference type="AlphaFoldDB" id="A0A2A2KDG3"/>
<evidence type="ECO:0000256" key="5">
    <source>
        <dbReference type="ARBA" id="ARBA00022787"/>
    </source>
</evidence>
<gene>
    <name evidence="11" type="ORF">WR25_23908</name>
</gene>